<name>L5KPP1_PTEAL</name>
<dbReference type="EMBL" id="KB030625">
    <property type="protein sequence ID" value="ELK13170.1"/>
    <property type="molecule type" value="Genomic_DNA"/>
</dbReference>
<dbReference type="InterPro" id="IPR020894">
    <property type="entry name" value="Cadherin_CS"/>
</dbReference>
<dbReference type="InterPro" id="IPR039808">
    <property type="entry name" value="Cadherin"/>
</dbReference>
<keyword evidence="7" id="KW-0812">Transmembrane</keyword>
<feature type="compositionally biased region" description="Acidic residues" evidence="6">
    <location>
        <begin position="533"/>
        <end position="549"/>
    </location>
</feature>
<organism evidence="9 10">
    <name type="scientific">Pteropus alecto</name>
    <name type="common">Black flying fox</name>
    <dbReference type="NCBI Taxonomy" id="9402"/>
    <lineage>
        <taxon>Eukaryota</taxon>
        <taxon>Metazoa</taxon>
        <taxon>Chordata</taxon>
        <taxon>Craniata</taxon>
        <taxon>Vertebrata</taxon>
        <taxon>Euteleostomi</taxon>
        <taxon>Mammalia</taxon>
        <taxon>Eutheria</taxon>
        <taxon>Laurasiatheria</taxon>
        <taxon>Chiroptera</taxon>
        <taxon>Yinpterochiroptera</taxon>
        <taxon>Pteropodoidea</taxon>
        <taxon>Pteropodidae</taxon>
        <taxon>Pteropodinae</taxon>
        <taxon>Pteropus</taxon>
    </lineage>
</organism>
<dbReference type="CDD" id="cd11304">
    <property type="entry name" value="Cadherin_repeat"/>
    <property type="match status" value="1"/>
</dbReference>
<dbReference type="STRING" id="9402.L5KPP1"/>
<keyword evidence="4 7" id="KW-0472">Membrane</keyword>
<evidence type="ECO:0000256" key="2">
    <source>
        <dbReference type="ARBA" id="ARBA00022737"/>
    </source>
</evidence>
<dbReference type="GO" id="GO:0045296">
    <property type="term" value="F:cadherin binding"/>
    <property type="evidence" value="ECO:0007669"/>
    <property type="project" value="TreeGrafter"/>
</dbReference>
<evidence type="ECO:0000256" key="7">
    <source>
        <dbReference type="SAM" id="Phobius"/>
    </source>
</evidence>
<feature type="compositionally biased region" description="Low complexity" evidence="6">
    <location>
        <begin position="406"/>
        <end position="422"/>
    </location>
</feature>
<evidence type="ECO:0000256" key="3">
    <source>
        <dbReference type="ARBA" id="ARBA00022837"/>
    </source>
</evidence>
<feature type="transmembrane region" description="Helical" evidence="7">
    <location>
        <begin position="440"/>
        <end position="462"/>
    </location>
</feature>
<dbReference type="GO" id="GO:0016342">
    <property type="term" value="C:catenin complex"/>
    <property type="evidence" value="ECO:0007669"/>
    <property type="project" value="TreeGrafter"/>
</dbReference>
<proteinExistence type="predicted"/>
<keyword evidence="3 5" id="KW-0106">Calcium</keyword>
<evidence type="ECO:0000256" key="6">
    <source>
        <dbReference type="SAM" id="MobiDB-lite"/>
    </source>
</evidence>
<dbReference type="InterPro" id="IPR002126">
    <property type="entry name" value="Cadherin-like_dom"/>
</dbReference>
<dbReference type="GO" id="GO:0008013">
    <property type="term" value="F:beta-catenin binding"/>
    <property type="evidence" value="ECO:0007669"/>
    <property type="project" value="TreeGrafter"/>
</dbReference>
<dbReference type="Gene3D" id="2.60.40.60">
    <property type="entry name" value="Cadherins"/>
    <property type="match status" value="2"/>
</dbReference>
<feature type="domain" description="Cadherin" evidence="8">
    <location>
        <begin position="198"/>
        <end position="303"/>
    </location>
</feature>
<dbReference type="FunCoup" id="L5KPP1">
    <property type="interactions" value="20"/>
</dbReference>
<dbReference type="PROSITE" id="PS00232">
    <property type="entry name" value="CADHERIN_1"/>
    <property type="match status" value="1"/>
</dbReference>
<keyword evidence="2" id="KW-0677">Repeat</keyword>
<dbReference type="SUPFAM" id="SSF49313">
    <property type="entry name" value="Cadherin-like"/>
    <property type="match status" value="3"/>
</dbReference>
<evidence type="ECO:0000256" key="1">
    <source>
        <dbReference type="ARBA" id="ARBA00004370"/>
    </source>
</evidence>
<dbReference type="GO" id="GO:0007156">
    <property type="term" value="P:homophilic cell adhesion via plasma membrane adhesion molecules"/>
    <property type="evidence" value="ECO:0007669"/>
    <property type="project" value="InterPro"/>
</dbReference>
<gene>
    <name evidence="9" type="ORF">PAL_GLEAN10011153</name>
</gene>
<sequence length="569" mass="60738">MAGRENTLLQAHLECVRGDTVVTQLRVFVSVLDVNDNPPVFPFEVKVEKVPEDTKVNTTVIPESELEAQDQDKDDTLFYTLQEVTPGASSFFSLVGVNRPALQLDQPLAFNRLPNMTFHLLVRVCKPLSPEADPQVPSERARPCSRADWGARPLQDTQEEDAVPSHTAQATLVLEVQPADLRPPWFLPCVYSDLYVCVQAQYYGAIPTGHKLPNPLILRPGPIYAVDGDTGINQRIIYSLMRGNEDGIFVIDADSGNLTMTKSVPSPKTFLLLVKGDQEDHARYSVTQVTVEAYNASESLPRFPASLYRGTVALGSALGTVVQDAAEPSLPLRVWAQDPEFPDLNSAITYRITNNSDFRMSGEAVLTAAPLTQLAVFYAEVEATNTVTSGTATTVVEIHVSEQEPTSTGTETTANTGSTAENNKPSISHAEDKRFSVVDMAALGGVLGALLLLALIALVTLIHKHYSSQFKCCSGKALSPAAAGDGDGPAGVRSILTKERRPEGGYKAVWFGEDIGAEADVVVLNTPASDTEGAGDEGSADEGSADEDAAAGPGGGPPDDAPGANSTYI</sequence>
<evidence type="ECO:0000256" key="5">
    <source>
        <dbReference type="PROSITE-ProRule" id="PRU00043"/>
    </source>
</evidence>
<keyword evidence="10" id="KW-1185">Reference proteome</keyword>
<dbReference type="GO" id="GO:0005509">
    <property type="term" value="F:calcium ion binding"/>
    <property type="evidence" value="ECO:0007669"/>
    <property type="project" value="UniProtKB-UniRule"/>
</dbReference>
<dbReference type="Proteomes" id="UP000010552">
    <property type="component" value="Unassembled WGS sequence"/>
</dbReference>
<evidence type="ECO:0000313" key="10">
    <source>
        <dbReference type="Proteomes" id="UP000010552"/>
    </source>
</evidence>
<evidence type="ECO:0000256" key="4">
    <source>
        <dbReference type="ARBA" id="ARBA00023136"/>
    </source>
</evidence>
<dbReference type="GO" id="GO:0016477">
    <property type="term" value="P:cell migration"/>
    <property type="evidence" value="ECO:0007669"/>
    <property type="project" value="TreeGrafter"/>
</dbReference>
<protein>
    <submittedName>
        <fullName evidence="9">Mucin and cadherin-like protein</fullName>
    </submittedName>
</protein>
<feature type="region of interest" description="Disordered" evidence="6">
    <location>
        <begin position="522"/>
        <end position="569"/>
    </location>
</feature>
<evidence type="ECO:0000313" key="9">
    <source>
        <dbReference type="EMBL" id="ELK13170.1"/>
    </source>
</evidence>
<dbReference type="AlphaFoldDB" id="L5KPP1"/>
<dbReference type="PANTHER" id="PTHR24027:SF423">
    <property type="entry name" value="PROTOCADHERIN-16"/>
    <property type="match status" value="1"/>
</dbReference>
<feature type="region of interest" description="Disordered" evidence="6">
    <location>
        <begin position="402"/>
        <end position="427"/>
    </location>
</feature>
<dbReference type="InParanoid" id="L5KPP1"/>
<dbReference type="PROSITE" id="PS50268">
    <property type="entry name" value="CADHERIN_2"/>
    <property type="match status" value="2"/>
</dbReference>
<accession>L5KPP1</accession>
<reference evidence="10" key="1">
    <citation type="journal article" date="2013" name="Science">
        <title>Comparative analysis of bat genomes provides insight into the evolution of flight and immunity.</title>
        <authorList>
            <person name="Zhang G."/>
            <person name="Cowled C."/>
            <person name="Shi Z."/>
            <person name="Huang Z."/>
            <person name="Bishop-Lilly K.A."/>
            <person name="Fang X."/>
            <person name="Wynne J.W."/>
            <person name="Xiong Z."/>
            <person name="Baker M.L."/>
            <person name="Zhao W."/>
            <person name="Tachedjian M."/>
            <person name="Zhu Y."/>
            <person name="Zhou P."/>
            <person name="Jiang X."/>
            <person name="Ng J."/>
            <person name="Yang L."/>
            <person name="Wu L."/>
            <person name="Xiao J."/>
            <person name="Feng Y."/>
            <person name="Chen Y."/>
            <person name="Sun X."/>
            <person name="Zhang Y."/>
            <person name="Marsh G.A."/>
            <person name="Crameri G."/>
            <person name="Broder C.C."/>
            <person name="Frey K.G."/>
            <person name="Wang L.F."/>
            <person name="Wang J."/>
        </authorList>
    </citation>
    <scope>NUCLEOTIDE SEQUENCE [LARGE SCALE GENOMIC DNA]</scope>
</reference>
<feature type="domain" description="Cadherin" evidence="8">
    <location>
        <begin position="50"/>
        <end position="186"/>
    </location>
</feature>
<comment type="subcellular location">
    <subcellularLocation>
        <location evidence="1">Membrane</location>
    </subcellularLocation>
</comment>
<evidence type="ECO:0000259" key="8">
    <source>
        <dbReference type="PROSITE" id="PS50268"/>
    </source>
</evidence>
<dbReference type="InterPro" id="IPR015919">
    <property type="entry name" value="Cadherin-like_sf"/>
</dbReference>
<keyword evidence="7" id="KW-1133">Transmembrane helix</keyword>
<dbReference type="PANTHER" id="PTHR24027">
    <property type="entry name" value="CADHERIN-23"/>
    <property type="match status" value="1"/>
</dbReference>